<dbReference type="SUPFAM" id="SSF48452">
    <property type="entry name" value="TPR-like"/>
    <property type="match status" value="1"/>
</dbReference>
<dbReference type="InterPro" id="IPR012944">
    <property type="entry name" value="SusD_RagB_dom"/>
</dbReference>
<keyword evidence="4" id="KW-0472">Membrane</keyword>
<dbReference type="PROSITE" id="PS51257">
    <property type="entry name" value="PROKAR_LIPOPROTEIN"/>
    <property type="match status" value="1"/>
</dbReference>
<sequence length="656" mass="74249">MIMKLYKKIIYSVLAMTLVGNTLSSCSDFLDEELTTQLSTDYFDTDEGITELAQGMYYNLRFHFSKEWAYATTNFGTDEFRIGGNTSNAAWNSYDGSFKSQITAMDSNTALMETLWDNMYVGINTANLLLEKVSSEKYTGSNKERYMGEAHFLRGFNYLKLVSQYGGVPLKLSTNTIPEREFTRATTEATVQQVINDLKKAYELLPQTATMAGDMTKDAAAHFLAKAYLFRASEINDSWNDKTKSADCTEALRLAKEVIAHRSLAPDYSDLWNYTTPDGDNEQLSEVILAAQFSADKSSRGRYGNTCHLYFLAKYSELSQMMRDIAGGREYQRLRTTYYMYNVYDMVNDSRFWKSFKTKYAVNNPAKGSIYQKGDLGIMYVVNRPGDTRFESMQMKDKVVCEKTGKTIPTVFVAYPKGKNGKDDTALYDDKSHFPSLSKYFDGSREGVTDNVGARDGILARLGETYLIAAEALIRLHEYNDALYYINELRKRAAYKTGENRSTYCDGGAAYHSGALGYPSMGDINSYIPENSYYESNNITPTTAATDLEVTDIHSLPVEDEEIITKLNYTGDYDRMMCFLLNERSRELCGEFLRWVDLARTKTLVARARAFNPDAAPNIDEHHCLRPIPQTYLDAIQKSGHALTAEEKKAEQNPGY</sequence>
<feature type="domain" description="SusD-like N-terminal" evidence="8">
    <location>
        <begin position="28"/>
        <end position="229"/>
    </location>
</feature>
<evidence type="ECO:0000313" key="9">
    <source>
        <dbReference type="EMBL" id="RGT35674.1"/>
    </source>
</evidence>
<evidence type="ECO:0000259" key="7">
    <source>
        <dbReference type="Pfam" id="PF07980"/>
    </source>
</evidence>
<gene>
    <name evidence="9" type="ORF">DWX38_01525</name>
</gene>
<feature type="signal peptide" evidence="6">
    <location>
        <begin position="1"/>
        <end position="24"/>
    </location>
</feature>
<evidence type="ECO:0000256" key="5">
    <source>
        <dbReference type="ARBA" id="ARBA00023237"/>
    </source>
</evidence>
<dbReference type="Pfam" id="PF14322">
    <property type="entry name" value="SusD-like_3"/>
    <property type="match status" value="1"/>
</dbReference>
<feature type="chain" id="PRO_5019548193" evidence="6">
    <location>
        <begin position="25"/>
        <end position="656"/>
    </location>
</feature>
<comment type="similarity">
    <text evidence="2">Belongs to the SusD family.</text>
</comment>
<comment type="subcellular location">
    <subcellularLocation>
        <location evidence="1">Cell outer membrane</location>
    </subcellularLocation>
</comment>
<evidence type="ECO:0000256" key="6">
    <source>
        <dbReference type="SAM" id="SignalP"/>
    </source>
</evidence>
<dbReference type="EMBL" id="QRWP01000001">
    <property type="protein sequence ID" value="RGT35674.1"/>
    <property type="molecule type" value="Genomic_DNA"/>
</dbReference>
<dbReference type="GO" id="GO:0009279">
    <property type="term" value="C:cell outer membrane"/>
    <property type="evidence" value="ECO:0007669"/>
    <property type="project" value="UniProtKB-SubCell"/>
</dbReference>
<dbReference type="RefSeq" id="WP_118466768.1">
    <property type="nucleotide sequence ID" value="NZ_CABIZW010000002.1"/>
</dbReference>
<reference evidence="9 10" key="1">
    <citation type="submission" date="2018-08" db="EMBL/GenBank/DDBJ databases">
        <title>A genome reference for cultivated species of the human gut microbiota.</title>
        <authorList>
            <person name="Zou Y."/>
            <person name="Xue W."/>
            <person name="Luo G."/>
        </authorList>
    </citation>
    <scope>NUCLEOTIDE SEQUENCE [LARGE SCALE GENOMIC DNA]</scope>
    <source>
        <strain evidence="9 10">AF19-1AC</strain>
    </source>
</reference>
<dbReference type="Gene3D" id="1.25.40.390">
    <property type="match status" value="1"/>
</dbReference>
<evidence type="ECO:0000256" key="4">
    <source>
        <dbReference type="ARBA" id="ARBA00023136"/>
    </source>
</evidence>
<evidence type="ECO:0000259" key="8">
    <source>
        <dbReference type="Pfam" id="PF14322"/>
    </source>
</evidence>
<evidence type="ECO:0000256" key="1">
    <source>
        <dbReference type="ARBA" id="ARBA00004442"/>
    </source>
</evidence>
<dbReference type="InterPro" id="IPR033985">
    <property type="entry name" value="SusD-like_N"/>
</dbReference>
<comment type="caution">
    <text evidence="9">The sequence shown here is derived from an EMBL/GenBank/DDBJ whole genome shotgun (WGS) entry which is preliminary data.</text>
</comment>
<name>A0A412NB88_9BACE</name>
<accession>A0A412NB88</accession>
<feature type="domain" description="RagB/SusD" evidence="7">
    <location>
        <begin position="286"/>
        <end position="612"/>
    </location>
</feature>
<protein>
    <submittedName>
        <fullName evidence="9">RagB/SusD family nutrient uptake outer membrane protein</fullName>
    </submittedName>
</protein>
<evidence type="ECO:0000313" key="10">
    <source>
        <dbReference type="Proteomes" id="UP000285159"/>
    </source>
</evidence>
<evidence type="ECO:0000256" key="3">
    <source>
        <dbReference type="ARBA" id="ARBA00022729"/>
    </source>
</evidence>
<dbReference type="Pfam" id="PF07980">
    <property type="entry name" value="SusD_RagB"/>
    <property type="match status" value="1"/>
</dbReference>
<keyword evidence="5" id="KW-0998">Cell outer membrane</keyword>
<evidence type="ECO:0000256" key="2">
    <source>
        <dbReference type="ARBA" id="ARBA00006275"/>
    </source>
</evidence>
<dbReference type="AlphaFoldDB" id="A0A412NB88"/>
<proteinExistence type="inferred from homology"/>
<organism evidence="9 10">
    <name type="scientific">Bacteroides clarus</name>
    <dbReference type="NCBI Taxonomy" id="626929"/>
    <lineage>
        <taxon>Bacteria</taxon>
        <taxon>Pseudomonadati</taxon>
        <taxon>Bacteroidota</taxon>
        <taxon>Bacteroidia</taxon>
        <taxon>Bacteroidales</taxon>
        <taxon>Bacteroidaceae</taxon>
        <taxon>Bacteroides</taxon>
    </lineage>
</organism>
<dbReference type="InterPro" id="IPR011990">
    <property type="entry name" value="TPR-like_helical_dom_sf"/>
</dbReference>
<dbReference type="Proteomes" id="UP000285159">
    <property type="component" value="Unassembled WGS sequence"/>
</dbReference>
<keyword evidence="3 6" id="KW-0732">Signal</keyword>